<name>A0A8X6VDX6_TRICX</name>
<accession>A0A8X6VDX6</accession>
<dbReference type="Proteomes" id="UP000887159">
    <property type="component" value="Unassembled WGS sequence"/>
</dbReference>
<organism evidence="1 2">
    <name type="scientific">Trichonephila clavipes</name>
    <name type="common">Golden silk orbweaver</name>
    <name type="synonym">Nephila clavipes</name>
    <dbReference type="NCBI Taxonomy" id="2585209"/>
    <lineage>
        <taxon>Eukaryota</taxon>
        <taxon>Metazoa</taxon>
        <taxon>Ecdysozoa</taxon>
        <taxon>Arthropoda</taxon>
        <taxon>Chelicerata</taxon>
        <taxon>Arachnida</taxon>
        <taxon>Araneae</taxon>
        <taxon>Araneomorphae</taxon>
        <taxon>Entelegynae</taxon>
        <taxon>Araneoidea</taxon>
        <taxon>Nephilidae</taxon>
        <taxon>Trichonephila</taxon>
    </lineage>
</organism>
<comment type="caution">
    <text evidence="1">The sequence shown here is derived from an EMBL/GenBank/DDBJ whole genome shotgun (WGS) entry which is preliminary data.</text>
</comment>
<evidence type="ECO:0000313" key="2">
    <source>
        <dbReference type="Proteomes" id="UP000887159"/>
    </source>
</evidence>
<reference evidence="1" key="1">
    <citation type="submission" date="2020-08" db="EMBL/GenBank/DDBJ databases">
        <title>Multicomponent nature underlies the extraordinary mechanical properties of spider dragline silk.</title>
        <authorList>
            <person name="Kono N."/>
            <person name="Nakamura H."/>
            <person name="Mori M."/>
            <person name="Yoshida Y."/>
            <person name="Ohtoshi R."/>
            <person name="Malay A.D."/>
            <person name="Moran D.A.P."/>
            <person name="Tomita M."/>
            <person name="Numata K."/>
            <person name="Arakawa K."/>
        </authorList>
    </citation>
    <scope>NUCLEOTIDE SEQUENCE</scope>
</reference>
<dbReference type="EMBL" id="BMAU01021332">
    <property type="protein sequence ID" value="GFY14857.1"/>
    <property type="molecule type" value="Genomic_DNA"/>
</dbReference>
<protein>
    <submittedName>
        <fullName evidence="1">Uncharacterized protein</fullName>
    </submittedName>
</protein>
<gene>
    <name evidence="1" type="ORF">TNCV_234071</name>
</gene>
<dbReference type="AlphaFoldDB" id="A0A8X6VDX6"/>
<keyword evidence="2" id="KW-1185">Reference proteome</keyword>
<evidence type="ECO:0000313" key="1">
    <source>
        <dbReference type="EMBL" id="GFY14857.1"/>
    </source>
</evidence>
<proteinExistence type="predicted"/>
<sequence length="153" mass="16950">MASNCTSRPRMMSNRSNLMCKIFVMWLRDPSLSCTHSACYKRQWCNEVGVIAPVGPLFPPASSDEYELGVIVIPKILVRPHTSQKNPIKASKSSSVEFRELTVPTSKLLSVAYGCPTLHHLLKILVTQEGGKQVPHNLSVEEDSARIPLSGEF</sequence>